<dbReference type="KEGG" id="dosa:Os02g0192900"/>
<evidence type="ECO:0000313" key="2">
    <source>
        <dbReference type="EMBL" id="BAH91570.1"/>
    </source>
</evidence>
<feature type="region of interest" description="Disordered" evidence="1">
    <location>
        <begin position="107"/>
        <end position="206"/>
    </location>
</feature>
<dbReference type="Gramene" id="Os02t0193000-01">
    <property type="protein sequence ID" value="Os02t0193000-01"/>
    <property type="gene ID" value="Os02g0193000"/>
</dbReference>
<dbReference type="SMR" id="A0A0P0VG69"/>
<proteinExistence type="predicted"/>
<feature type="compositionally biased region" description="Basic residues" evidence="1">
    <location>
        <begin position="153"/>
        <end position="170"/>
    </location>
</feature>
<feature type="compositionally biased region" description="Basic residues" evidence="1">
    <location>
        <begin position="191"/>
        <end position="200"/>
    </location>
</feature>
<name>A0A0P0VG69_ORYSJ</name>
<dbReference type="AlphaFoldDB" id="A0A0P0VG69"/>
<organism evidence="2 3">
    <name type="scientific">Oryza sativa subsp. japonica</name>
    <name type="common">Rice</name>
    <dbReference type="NCBI Taxonomy" id="39947"/>
    <lineage>
        <taxon>Eukaryota</taxon>
        <taxon>Viridiplantae</taxon>
        <taxon>Streptophyta</taxon>
        <taxon>Embryophyta</taxon>
        <taxon>Tracheophyta</taxon>
        <taxon>Spermatophyta</taxon>
        <taxon>Magnoliopsida</taxon>
        <taxon>Liliopsida</taxon>
        <taxon>Poales</taxon>
        <taxon>Poaceae</taxon>
        <taxon>BOP clade</taxon>
        <taxon>Oryzoideae</taxon>
        <taxon>Oryzeae</taxon>
        <taxon>Oryzinae</taxon>
        <taxon>Oryza</taxon>
        <taxon>Oryza sativa</taxon>
    </lineage>
</organism>
<reference evidence="2 3" key="1">
    <citation type="journal article" date="2005" name="Nature">
        <title>The map-based sequence of the rice genome.</title>
        <authorList>
            <consortium name="International rice genome sequencing project (IRGSP)"/>
            <person name="Matsumoto T."/>
            <person name="Wu J."/>
            <person name="Kanamori H."/>
            <person name="Katayose Y."/>
            <person name="Fujisawa M."/>
            <person name="Namiki N."/>
            <person name="Mizuno H."/>
            <person name="Yamamoto K."/>
            <person name="Antonio B.A."/>
            <person name="Baba T."/>
            <person name="Sakata K."/>
            <person name="Nagamura Y."/>
            <person name="Aoki H."/>
            <person name="Arikawa K."/>
            <person name="Arita K."/>
            <person name="Bito T."/>
            <person name="Chiden Y."/>
            <person name="Fujitsuka N."/>
            <person name="Fukunaka R."/>
            <person name="Hamada M."/>
            <person name="Harada C."/>
            <person name="Hayashi A."/>
            <person name="Hijishita S."/>
            <person name="Honda M."/>
            <person name="Hosokawa S."/>
            <person name="Ichikawa Y."/>
            <person name="Idonuma A."/>
            <person name="Iijima M."/>
            <person name="Ikeda M."/>
            <person name="Ikeno M."/>
            <person name="Ito K."/>
            <person name="Ito S."/>
            <person name="Ito T."/>
            <person name="Ito Y."/>
            <person name="Ito Y."/>
            <person name="Iwabuchi A."/>
            <person name="Kamiya K."/>
            <person name="Karasawa W."/>
            <person name="Kurita K."/>
            <person name="Katagiri S."/>
            <person name="Kikuta A."/>
            <person name="Kobayashi H."/>
            <person name="Kobayashi N."/>
            <person name="Machita K."/>
            <person name="Maehara T."/>
            <person name="Masukawa M."/>
            <person name="Mizubayashi T."/>
            <person name="Mukai Y."/>
            <person name="Nagasaki H."/>
            <person name="Nagata Y."/>
            <person name="Naito S."/>
            <person name="Nakashima M."/>
            <person name="Nakama Y."/>
            <person name="Nakamichi Y."/>
            <person name="Nakamura M."/>
            <person name="Meguro A."/>
            <person name="Negishi M."/>
            <person name="Ohta I."/>
            <person name="Ohta T."/>
            <person name="Okamoto M."/>
            <person name="Ono N."/>
            <person name="Saji S."/>
            <person name="Sakaguchi M."/>
            <person name="Sakai K."/>
            <person name="Shibata M."/>
            <person name="Shimokawa T."/>
            <person name="Song J."/>
            <person name="Takazaki Y."/>
            <person name="Terasawa K."/>
            <person name="Tsugane M."/>
            <person name="Tsuji K."/>
            <person name="Ueda S."/>
            <person name="Waki K."/>
            <person name="Yamagata H."/>
            <person name="Yamamoto M."/>
            <person name="Yamamoto S."/>
            <person name="Yamane H."/>
            <person name="Yoshiki S."/>
            <person name="Yoshihara R."/>
            <person name="Yukawa K."/>
            <person name="Zhong H."/>
            <person name="Yano M."/>
            <person name="Yuan Q."/>
            <person name="Ouyang S."/>
            <person name="Liu J."/>
            <person name="Jones K.M."/>
            <person name="Gansberger K."/>
            <person name="Moffat K."/>
            <person name="Hill J."/>
            <person name="Bera J."/>
            <person name="Fadrosh D."/>
            <person name="Jin S."/>
            <person name="Johri S."/>
            <person name="Kim M."/>
            <person name="Overton L."/>
            <person name="Reardon M."/>
            <person name="Tsitrin T."/>
            <person name="Vuong H."/>
            <person name="Weaver B."/>
            <person name="Ciecko A."/>
            <person name="Tallon L."/>
            <person name="Jackson J."/>
            <person name="Pai G."/>
            <person name="Aken S.V."/>
            <person name="Utterback T."/>
            <person name="Reidmuller S."/>
            <person name="Feldblyum T."/>
            <person name="Hsiao J."/>
            <person name="Zismann V."/>
            <person name="Iobst S."/>
            <person name="de Vazeille A.R."/>
            <person name="Buell C.R."/>
            <person name="Ying K."/>
            <person name="Li Y."/>
            <person name="Lu T."/>
            <person name="Huang Y."/>
            <person name="Zhao Q."/>
            <person name="Feng Q."/>
            <person name="Zhang L."/>
            <person name="Zhu J."/>
            <person name="Weng Q."/>
            <person name="Mu J."/>
            <person name="Lu Y."/>
            <person name="Fan D."/>
            <person name="Liu Y."/>
            <person name="Guan J."/>
            <person name="Zhang Y."/>
            <person name="Yu S."/>
            <person name="Liu X."/>
            <person name="Zhang Y."/>
            <person name="Hong G."/>
            <person name="Han B."/>
            <person name="Choisne N."/>
            <person name="Demange N."/>
            <person name="Orjeda G."/>
            <person name="Samain S."/>
            <person name="Cattolico L."/>
            <person name="Pelletier E."/>
            <person name="Couloux A."/>
            <person name="Segurens B."/>
            <person name="Wincker P."/>
            <person name="D'Hont A."/>
            <person name="Scarpelli C."/>
            <person name="Weissenbach J."/>
            <person name="Salanoubat M."/>
            <person name="Quetier F."/>
            <person name="Yu Y."/>
            <person name="Kim H.R."/>
            <person name="Rambo T."/>
            <person name="Currie J."/>
            <person name="Collura K."/>
            <person name="Luo M."/>
            <person name="Yang T."/>
            <person name="Ammiraju J.S.S."/>
            <person name="Engler F."/>
            <person name="Soderlund C."/>
            <person name="Wing R.A."/>
            <person name="Palmer L.E."/>
            <person name="de la Bastide M."/>
            <person name="Spiegel L."/>
            <person name="Nascimento L."/>
            <person name="Zutavern T."/>
            <person name="O'Shaughnessy A."/>
            <person name="Dike S."/>
            <person name="Dedhia N."/>
            <person name="Preston R."/>
            <person name="Balija V."/>
            <person name="McCombie W.R."/>
            <person name="Chow T."/>
            <person name="Chen H."/>
            <person name="Chung M."/>
            <person name="Chen C."/>
            <person name="Shaw J."/>
            <person name="Wu H."/>
            <person name="Hsiao K."/>
            <person name="Chao Y."/>
            <person name="Chu M."/>
            <person name="Cheng C."/>
            <person name="Hour A."/>
            <person name="Lee P."/>
            <person name="Lin S."/>
            <person name="Lin Y."/>
            <person name="Liou J."/>
            <person name="Liu S."/>
            <person name="Hsing Y."/>
            <person name="Raghuvanshi S."/>
            <person name="Mohanty A."/>
            <person name="Bharti A.K."/>
            <person name="Gaur A."/>
            <person name="Gupta V."/>
            <person name="Kumar D."/>
            <person name="Ravi V."/>
            <person name="Vij S."/>
            <person name="Kapur A."/>
            <person name="Khurana P."/>
            <person name="Khurana P."/>
            <person name="Khurana J.P."/>
            <person name="Tyagi A.K."/>
            <person name="Gaikwad K."/>
            <person name="Singh A."/>
            <person name="Dalal V."/>
            <person name="Srivastava S."/>
            <person name="Dixit A."/>
            <person name="Pal A.K."/>
            <person name="Ghazi I.A."/>
            <person name="Yadav M."/>
            <person name="Pandit A."/>
            <person name="Bhargava A."/>
            <person name="Sureshbabu K."/>
            <person name="Batra K."/>
            <person name="Sharma T.R."/>
            <person name="Mohapatra T."/>
            <person name="Singh N.K."/>
            <person name="Messing J."/>
            <person name="Nelson A.B."/>
            <person name="Fuks G."/>
            <person name="Kavchok S."/>
            <person name="Keizer G."/>
            <person name="Linton E."/>
            <person name="Llaca V."/>
            <person name="Song R."/>
            <person name="Tanyolac B."/>
            <person name="Young S."/>
            <person name="Ho-Il K."/>
            <person name="Hahn J.H."/>
            <person name="Sangsakoo G."/>
            <person name="Vanavichit A."/>
            <person name="de Mattos Luiz.A.T."/>
            <person name="Zimmer P.D."/>
            <person name="Malone G."/>
            <person name="Dellagostin O."/>
            <person name="de Oliveira A.C."/>
            <person name="Bevan M."/>
            <person name="Bancroft I."/>
            <person name="Minx P."/>
            <person name="Cordum H."/>
            <person name="Wilson R."/>
            <person name="Cheng Z."/>
            <person name="Jin W."/>
            <person name="Jiang J."/>
            <person name="Leong S.A."/>
            <person name="Iwama H."/>
            <person name="Gojobori T."/>
            <person name="Itoh T."/>
            <person name="Niimura Y."/>
            <person name="Fujii Y."/>
            <person name="Habara T."/>
            <person name="Sakai H."/>
            <person name="Sato Y."/>
            <person name="Wilson G."/>
            <person name="Kumar K."/>
            <person name="McCouch S."/>
            <person name="Juretic N."/>
            <person name="Hoen D."/>
            <person name="Wright S."/>
            <person name="Bruskiewich R."/>
            <person name="Bureau T."/>
            <person name="Miyao A."/>
            <person name="Hirochika H."/>
            <person name="Nishikawa T."/>
            <person name="Kadowaki K."/>
            <person name="Sugiura M."/>
            <person name="Burr B."/>
            <person name="Sasaki T."/>
        </authorList>
    </citation>
    <scope>NUCLEOTIDE SEQUENCE [LARGE SCALE GENOMIC DNA]</scope>
    <source>
        <strain evidence="3">cv. Nipponbare</strain>
    </source>
</reference>
<protein>
    <submittedName>
        <fullName evidence="2">Os02g0192900 protein</fullName>
    </submittedName>
</protein>
<feature type="compositionally biased region" description="Basic residues" evidence="1">
    <location>
        <begin position="110"/>
        <end position="139"/>
    </location>
</feature>
<accession>A0A0P0VG69</accession>
<feature type="compositionally biased region" description="Basic residues" evidence="1">
    <location>
        <begin position="28"/>
        <end position="43"/>
    </location>
</feature>
<feature type="region of interest" description="Disordered" evidence="1">
    <location>
        <begin position="1"/>
        <end position="58"/>
    </location>
</feature>
<feature type="compositionally biased region" description="Low complexity" evidence="1">
    <location>
        <begin position="140"/>
        <end position="152"/>
    </location>
</feature>
<evidence type="ECO:0000256" key="1">
    <source>
        <dbReference type="SAM" id="MobiDB-lite"/>
    </source>
</evidence>
<dbReference type="Proteomes" id="UP000000763">
    <property type="component" value="Chromosome 2"/>
</dbReference>
<evidence type="ECO:0000313" key="3">
    <source>
        <dbReference type="Proteomes" id="UP000000763"/>
    </source>
</evidence>
<gene>
    <name evidence="2" type="ordered locus">Os02g0192900</name>
</gene>
<dbReference type="EMBL" id="AP008208">
    <property type="protein sequence ID" value="BAH91570.1"/>
    <property type="molecule type" value="Genomic_DNA"/>
</dbReference>
<sequence length="296" mass="33725">LQGLAGDGDGDQSAPDLADGGNSTPNPPRRRRALARRRRPPPRRRGEGAAGVRGEPAERLLRHQRELHPRLHLQRHLRLRRRRGALRRVPGVPLLPAPLRLRCLHLLPPQRRRRRRRRLQRRRPGRPRRRRPPRARARAVRLLPGRLLPAQRLPHHPRHRRRDLLHHRQPHLPGPLDVPGSHRAESPPRQPRPRRRRQPHRPAPLRLPLAAAGRRGRQAHGHLPRHLGRHRPRLGGDYPLDLAMAVASLAARCVARQPAARPAMDEVFVSLAAVYGSTVDWNPSDHGNSGSSLIGR</sequence>
<feature type="non-terminal residue" evidence="2">
    <location>
        <position position="1"/>
    </location>
</feature>
<reference evidence="3" key="2">
    <citation type="journal article" date="2008" name="Nucleic Acids Res.">
        <title>The rice annotation project database (RAP-DB): 2008 update.</title>
        <authorList>
            <consortium name="The rice annotation project (RAP)"/>
        </authorList>
    </citation>
    <scope>GENOME REANNOTATION</scope>
    <source>
        <strain evidence="3">cv. Nipponbare</strain>
    </source>
</reference>